<dbReference type="PANTHER" id="PTHR35602">
    <property type="entry name" value="ESTERASE YQIA-RELATED"/>
    <property type="match status" value="1"/>
</dbReference>
<name>A0A1W1WUP0_9BACT</name>
<reference evidence="2" key="1">
    <citation type="submission" date="2017-04" db="EMBL/GenBank/DDBJ databases">
        <authorList>
            <person name="Varghese N."/>
            <person name="Submissions S."/>
        </authorList>
    </citation>
    <scope>NUCLEOTIDE SEQUENCE [LARGE SCALE GENOMIC DNA]</scope>
    <source>
        <strain evidence="2">DSM 16512</strain>
    </source>
</reference>
<dbReference type="Gene3D" id="3.40.50.1820">
    <property type="entry name" value="alpha/beta hydrolase"/>
    <property type="match status" value="1"/>
</dbReference>
<dbReference type="AlphaFoldDB" id="A0A1W1WUP0"/>
<dbReference type="RefSeq" id="WP_084276297.1">
    <property type="nucleotide sequence ID" value="NZ_AP026671.1"/>
</dbReference>
<protein>
    <recommendedName>
        <fullName evidence="3">Esterase</fullName>
    </recommendedName>
</protein>
<evidence type="ECO:0000313" key="1">
    <source>
        <dbReference type="EMBL" id="SMC09956.1"/>
    </source>
</evidence>
<dbReference type="Pfam" id="PF05728">
    <property type="entry name" value="UPF0227"/>
    <property type="match status" value="1"/>
</dbReference>
<accession>A0A1W1WUP0</accession>
<dbReference type="InterPro" id="IPR008886">
    <property type="entry name" value="UPF0227/Esterase_YqiA"/>
</dbReference>
<dbReference type="OrthoDB" id="9814831at2"/>
<evidence type="ECO:0008006" key="3">
    <source>
        <dbReference type="Google" id="ProtNLM"/>
    </source>
</evidence>
<organism evidence="1 2">
    <name type="scientific">Nitratiruptor tergarcus DSM 16512</name>
    <dbReference type="NCBI Taxonomy" id="1069081"/>
    <lineage>
        <taxon>Bacteria</taxon>
        <taxon>Pseudomonadati</taxon>
        <taxon>Campylobacterota</taxon>
        <taxon>Epsilonproteobacteria</taxon>
        <taxon>Nautiliales</taxon>
        <taxon>Nitratiruptoraceae</taxon>
        <taxon>Nitratiruptor</taxon>
    </lineage>
</organism>
<dbReference type="SUPFAM" id="SSF53474">
    <property type="entry name" value="alpha/beta-Hydrolases"/>
    <property type="match status" value="1"/>
</dbReference>
<dbReference type="EMBL" id="FWWZ01000001">
    <property type="protein sequence ID" value="SMC09956.1"/>
    <property type="molecule type" value="Genomic_DNA"/>
</dbReference>
<sequence>MILYIHGFKSCGWGNKSKLLQEYFGDLEAPDLAISPKKAISQLEKVIEQKDIDLLIGSSLGGYYATYLAQKYSIKAVLINPSTRPYHTLKPYVGLQKRFCDGMEFVWKQEYLRELLEFDTKNLQKHLFLVLLQTGDEVLDYTEAVKKYANQRRIVEYGGNHRFENLADYLCMIKNFRETNGNNRSI</sequence>
<dbReference type="Proteomes" id="UP000192602">
    <property type="component" value="Unassembled WGS sequence"/>
</dbReference>
<dbReference type="PANTHER" id="PTHR35602:SF3">
    <property type="entry name" value="ESTERASE YQIA"/>
    <property type="match status" value="1"/>
</dbReference>
<gene>
    <name evidence="1" type="ORF">SAMN05660197_1782</name>
</gene>
<dbReference type="STRING" id="1069081.SAMN05660197_1782"/>
<proteinExistence type="predicted"/>
<dbReference type="InterPro" id="IPR029058">
    <property type="entry name" value="AB_hydrolase_fold"/>
</dbReference>
<evidence type="ECO:0000313" key="2">
    <source>
        <dbReference type="Proteomes" id="UP000192602"/>
    </source>
</evidence>
<keyword evidence="2" id="KW-1185">Reference proteome</keyword>